<dbReference type="GO" id="GO:0045259">
    <property type="term" value="C:proton-transporting ATP synthase complex"/>
    <property type="evidence" value="ECO:0007669"/>
    <property type="project" value="UniProtKB-KW"/>
</dbReference>
<evidence type="ECO:0000256" key="1">
    <source>
        <dbReference type="ARBA" id="ARBA00004370"/>
    </source>
</evidence>
<keyword evidence="6 7" id="KW-0066">ATP synthesis</keyword>
<name>A0A4P8IGC4_9FIRM</name>
<evidence type="ECO:0000313" key="8">
    <source>
        <dbReference type="EMBL" id="QCP35855.1"/>
    </source>
</evidence>
<dbReference type="OrthoDB" id="9802471at2"/>
<proteinExistence type="inferred from homology"/>
<accession>A0A4P8IGC4</accession>
<keyword evidence="3 7" id="KW-0375">Hydrogen ion transport</keyword>
<keyword evidence="4 7" id="KW-0406">Ion transport</keyword>
<evidence type="ECO:0000256" key="2">
    <source>
        <dbReference type="ARBA" id="ARBA00022448"/>
    </source>
</evidence>
<evidence type="ECO:0000256" key="4">
    <source>
        <dbReference type="ARBA" id="ARBA00023065"/>
    </source>
</evidence>
<dbReference type="SUPFAM" id="SSF47928">
    <property type="entry name" value="N-terminal domain of the delta subunit of the F1F0-ATP synthase"/>
    <property type="match status" value="1"/>
</dbReference>
<comment type="function">
    <text evidence="7">This protein is part of the stalk that links CF(0) to CF(1). It either transmits conformational changes from CF(0) to CF(1) or is implicated in proton conduction.</text>
</comment>
<sequence>MNGLTDNYAKVLFDLAIPEEYINETKRLCCECPELVAALASPVVSRKEKHAVIEKVIPGPVQSFLKVVSDNGEADSVYDIFESYDEIVLDKKEVATAVFSYVTKPDEKRLTDIKNMICQKYHKTGVELRLRKDPSLIGGFVLTVGDDVYDRSVKASIAKLQNSLVRG</sequence>
<comment type="similarity">
    <text evidence="7">Belongs to the ATPase delta chain family.</text>
</comment>
<comment type="function">
    <text evidence="7">F(1)F(0) ATP synthase produces ATP from ADP in the presence of a proton or sodium gradient. F-type ATPases consist of two structural domains, F(1) containing the extramembraneous catalytic core and F(0) containing the membrane proton channel, linked together by a central stalk and a peripheral stalk. During catalysis, ATP synthesis in the catalytic domain of F(1) is coupled via a rotary mechanism of the central stalk subunits to proton translocation.</text>
</comment>
<dbReference type="NCBIfam" id="TIGR01145">
    <property type="entry name" value="ATP_synt_delta"/>
    <property type="match status" value="1"/>
</dbReference>
<organism evidence="8 9">
    <name type="scientific">Anaerostipes rhamnosivorans</name>
    <dbReference type="NCBI Taxonomy" id="1229621"/>
    <lineage>
        <taxon>Bacteria</taxon>
        <taxon>Bacillati</taxon>
        <taxon>Bacillota</taxon>
        <taxon>Clostridia</taxon>
        <taxon>Lachnospirales</taxon>
        <taxon>Lachnospiraceae</taxon>
        <taxon>Anaerostipes</taxon>
    </lineage>
</organism>
<evidence type="ECO:0000313" key="9">
    <source>
        <dbReference type="Proteomes" id="UP000298653"/>
    </source>
</evidence>
<keyword evidence="5 7" id="KW-0472">Membrane</keyword>
<dbReference type="RefSeq" id="WP_137329162.1">
    <property type="nucleotide sequence ID" value="NZ_CP040058.1"/>
</dbReference>
<dbReference type="InterPro" id="IPR000711">
    <property type="entry name" value="ATPase_OSCP/dsu"/>
</dbReference>
<protein>
    <recommendedName>
        <fullName evidence="7">ATP synthase subunit delta</fullName>
    </recommendedName>
    <alternativeName>
        <fullName evidence="7">ATP synthase F(1) sector subunit delta</fullName>
    </alternativeName>
    <alternativeName>
        <fullName evidence="7">F-type ATPase subunit delta</fullName>
        <shortName evidence="7">F-ATPase subunit delta</shortName>
    </alternativeName>
</protein>
<reference evidence="8 9" key="1">
    <citation type="submission" date="2019-05" db="EMBL/GenBank/DDBJ databases">
        <title>Complete genome sequencing of Anaerostipes rhamnosivorans.</title>
        <authorList>
            <person name="Bui T.P.N."/>
            <person name="de Vos W.M."/>
        </authorList>
    </citation>
    <scope>NUCLEOTIDE SEQUENCE [LARGE SCALE GENOMIC DNA]</scope>
    <source>
        <strain evidence="8 9">1y2</strain>
    </source>
</reference>
<dbReference type="EMBL" id="CP040058">
    <property type="protein sequence ID" value="QCP35855.1"/>
    <property type="molecule type" value="Genomic_DNA"/>
</dbReference>
<keyword evidence="9" id="KW-1185">Reference proteome</keyword>
<dbReference type="Pfam" id="PF00213">
    <property type="entry name" value="OSCP"/>
    <property type="match status" value="1"/>
</dbReference>
<evidence type="ECO:0000256" key="3">
    <source>
        <dbReference type="ARBA" id="ARBA00022781"/>
    </source>
</evidence>
<keyword evidence="7" id="KW-0139">CF(1)</keyword>
<dbReference type="Gene3D" id="1.10.520.20">
    <property type="entry name" value="N-terminal domain of the delta subunit of the F1F0-ATP synthase"/>
    <property type="match status" value="1"/>
</dbReference>
<dbReference type="PRINTS" id="PR00125">
    <property type="entry name" value="ATPASEDELTA"/>
</dbReference>
<evidence type="ECO:0000256" key="5">
    <source>
        <dbReference type="ARBA" id="ARBA00023136"/>
    </source>
</evidence>
<evidence type="ECO:0000256" key="7">
    <source>
        <dbReference type="HAMAP-Rule" id="MF_01416"/>
    </source>
</evidence>
<keyword evidence="7" id="KW-1003">Cell membrane</keyword>
<keyword evidence="2 7" id="KW-0813">Transport</keyword>
<dbReference type="GO" id="GO:0005886">
    <property type="term" value="C:plasma membrane"/>
    <property type="evidence" value="ECO:0007669"/>
    <property type="project" value="UniProtKB-SubCell"/>
</dbReference>
<dbReference type="HAMAP" id="MF_01416">
    <property type="entry name" value="ATP_synth_delta_bact"/>
    <property type="match status" value="1"/>
</dbReference>
<evidence type="ECO:0000256" key="6">
    <source>
        <dbReference type="ARBA" id="ARBA00023310"/>
    </source>
</evidence>
<dbReference type="GO" id="GO:0046933">
    <property type="term" value="F:proton-transporting ATP synthase activity, rotational mechanism"/>
    <property type="evidence" value="ECO:0007669"/>
    <property type="project" value="UniProtKB-UniRule"/>
</dbReference>
<dbReference type="PANTHER" id="PTHR11910">
    <property type="entry name" value="ATP SYNTHASE DELTA CHAIN"/>
    <property type="match status" value="1"/>
</dbReference>
<dbReference type="KEGG" id="arf:AR1Y2_2401"/>
<dbReference type="AlphaFoldDB" id="A0A4P8IGC4"/>
<comment type="subcellular location">
    <subcellularLocation>
        <location evidence="7">Cell membrane</location>
        <topology evidence="7">Peripheral membrane protein</topology>
    </subcellularLocation>
    <subcellularLocation>
        <location evidence="1">Membrane</location>
    </subcellularLocation>
</comment>
<gene>
    <name evidence="7" type="primary">atpH</name>
    <name evidence="8" type="ORF">AR1Y2_2401</name>
</gene>
<dbReference type="InterPro" id="IPR026015">
    <property type="entry name" value="ATP_synth_OSCP/delta_N_sf"/>
</dbReference>
<dbReference type="Proteomes" id="UP000298653">
    <property type="component" value="Chromosome"/>
</dbReference>